<feature type="chain" id="PRO_5020637232" description="N-acetylmuramoyl-L-alanine amidase" evidence="4">
    <location>
        <begin position="23"/>
        <end position="408"/>
    </location>
</feature>
<accession>A0A4R3JN67</accession>
<dbReference type="InterPro" id="IPR050695">
    <property type="entry name" value="N-acetylmuramoyl_amidase_3"/>
</dbReference>
<protein>
    <recommendedName>
        <fullName evidence="2">N-acetylmuramoyl-L-alanine amidase</fullName>
        <ecNumber evidence="2">3.5.1.28</ecNumber>
    </recommendedName>
</protein>
<dbReference type="GO" id="GO:0030288">
    <property type="term" value="C:outer membrane-bounded periplasmic space"/>
    <property type="evidence" value="ECO:0007669"/>
    <property type="project" value="TreeGrafter"/>
</dbReference>
<dbReference type="PANTHER" id="PTHR30404:SF0">
    <property type="entry name" value="N-ACETYLMURAMOYL-L-ALANINE AMIDASE AMIC"/>
    <property type="match status" value="1"/>
</dbReference>
<feature type="domain" description="MurNAc-LAA" evidence="5">
    <location>
        <begin position="238"/>
        <end position="393"/>
    </location>
</feature>
<dbReference type="OrthoDB" id="9806267at2"/>
<sequence length="408" mass="43908">MSGLRILGVALLCAVLSGMGLAQEQAEPATLDPEASVIEDRMFGGADIELSLSRGVPHQVYTLSQPNRLVLDFRDLDTAGIDPEALSRSARLKSLRFGPLRPGWSRLVAELARPMVVAQADMAIDEGSGRARLRIRLENASQEDFDSRVGTFRDPAWDLPDTTASTADRVQAGQGPLRIVLDPGHGGLDPGAEADGTTEARLMLTLAREVKDMLERAGGFEVFLTRDADIFVSLEARVAKAHEIGADVFISLHADALEEGVARGASVYTLSDKASDAASAALAERHDRDDLLSGLDLTGADDRVANVLLDLARLDNSPRSKALSGHLVQGIRNAVGEVYKHPQRQAGFSVLKAADIPSVLIEVAFLSTAGELRKLRDPGWRTRMATGIRDGLQAWAVEDAATSRLRRR</sequence>
<dbReference type="GO" id="GO:0009253">
    <property type="term" value="P:peptidoglycan catabolic process"/>
    <property type="evidence" value="ECO:0007669"/>
    <property type="project" value="InterPro"/>
</dbReference>
<evidence type="ECO:0000313" key="7">
    <source>
        <dbReference type="Proteomes" id="UP000295696"/>
    </source>
</evidence>
<dbReference type="Pfam" id="PF01520">
    <property type="entry name" value="Amidase_3"/>
    <property type="match status" value="1"/>
</dbReference>
<dbReference type="Proteomes" id="UP000295696">
    <property type="component" value="Unassembled WGS sequence"/>
</dbReference>
<dbReference type="CDD" id="cd02696">
    <property type="entry name" value="MurNAc-LAA"/>
    <property type="match status" value="1"/>
</dbReference>
<keyword evidence="4" id="KW-0732">Signal</keyword>
<comment type="caution">
    <text evidence="6">The sequence shown here is derived from an EMBL/GenBank/DDBJ whole genome shotgun (WGS) entry which is preliminary data.</text>
</comment>
<comment type="catalytic activity">
    <reaction evidence="1">
        <text>Hydrolyzes the link between N-acetylmuramoyl residues and L-amino acid residues in certain cell-wall glycopeptides.</text>
        <dbReference type="EC" id="3.5.1.28"/>
    </reaction>
</comment>
<evidence type="ECO:0000256" key="2">
    <source>
        <dbReference type="ARBA" id="ARBA00011901"/>
    </source>
</evidence>
<dbReference type="PANTHER" id="PTHR30404">
    <property type="entry name" value="N-ACETYLMURAMOYL-L-ALANINE AMIDASE"/>
    <property type="match status" value="1"/>
</dbReference>
<proteinExistence type="predicted"/>
<dbReference type="SMART" id="SM00646">
    <property type="entry name" value="Ami_3"/>
    <property type="match status" value="1"/>
</dbReference>
<dbReference type="EMBL" id="SLZU01000001">
    <property type="protein sequence ID" value="TCS67002.1"/>
    <property type="molecule type" value="Genomic_DNA"/>
</dbReference>
<keyword evidence="3" id="KW-0378">Hydrolase</keyword>
<dbReference type="EC" id="3.5.1.28" evidence="2"/>
<dbReference type="Gene3D" id="2.60.40.3500">
    <property type="match status" value="1"/>
</dbReference>
<dbReference type="GO" id="GO:0008745">
    <property type="term" value="F:N-acetylmuramoyl-L-alanine amidase activity"/>
    <property type="evidence" value="ECO:0007669"/>
    <property type="project" value="UniProtKB-EC"/>
</dbReference>
<gene>
    <name evidence="6" type="ORF">EDD52_10191</name>
</gene>
<evidence type="ECO:0000313" key="6">
    <source>
        <dbReference type="EMBL" id="TCS67002.1"/>
    </source>
</evidence>
<evidence type="ECO:0000259" key="5">
    <source>
        <dbReference type="SMART" id="SM00646"/>
    </source>
</evidence>
<dbReference type="InterPro" id="IPR002508">
    <property type="entry name" value="MurNAc-LAA_cat"/>
</dbReference>
<feature type="signal peptide" evidence="4">
    <location>
        <begin position="1"/>
        <end position="22"/>
    </location>
</feature>
<name>A0A4R3JN67_9RHOB</name>
<dbReference type="RefSeq" id="WP_132241060.1">
    <property type="nucleotide sequence ID" value="NZ_SLZU01000001.1"/>
</dbReference>
<dbReference type="SUPFAM" id="SSF53187">
    <property type="entry name" value="Zn-dependent exopeptidases"/>
    <property type="match status" value="1"/>
</dbReference>
<dbReference type="AlphaFoldDB" id="A0A4R3JN67"/>
<dbReference type="Gene3D" id="3.40.630.40">
    <property type="entry name" value="Zn-dependent exopeptidases"/>
    <property type="match status" value="1"/>
</dbReference>
<evidence type="ECO:0000256" key="1">
    <source>
        <dbReference type="ARBA" id="ARBA00001561"/>
    </source>
</evidence>
<evidence type="ECO:0000256" key="3">
    <source>
        <dbReference type="ARBA" id="ARBA00022801"/>
    </source>
</evidence>
<reference evidence="6 7" key="1">
    <citation type="submission" date="2019-03" db="EMBL/GenBank/DDBJ databases">
        <title>Genomic Encyclopedia of Type Strains, Phase IV (KMG-IV): sequencing the most valuable type-strain genomes for metagenomic binning, comparative biology and taxonomic classification.</title>
        <authorList>
            <person name="Goeker M."/>
        </authorList>
    </citation>
    <scope>NUCLEOTIDE SEQUENCE [LARGE SCALE GENOMIC DNA]</scope>
    <source>
        <strain evidence="6 7">DSM 104836</strain>
    </source>
</reference>
<keyword evidence="7" id="KW-1185">Reference proteome</keyword>
<organism evidence="6 7">
    <name type="scientific">Primorskyibacter sedentarius</name>
    <dbReference type="NCBI Taxonomy" id="745311"/>
    <lineage>
        <taxon>Bacteria</taxon>
        <taxon>Pseudomonadati</taxon>
        <taxon>Pseudomonadota</taxon>
        <taxon>Alphaproteobacteria</taxon>
        <taxon>Rhodobacterales</taxon>
        <taxon>Roseobacteraceae</taxon>
        <taxon>Primorskyibacter</taxon>
    </lineage>
</organism>
<evidence type="ECO:0000256" key="4">
    <source>
        <dbReference type="SAM" id="SignalP"/>
    </source>
</evidence>